<dbReference type="RefSeq" id="WP_229383459.1">
    <property type="nucleotide sequence ID" value="NZ_JAGTTN010000001.1"/>
</dbReference>
<protein>
    <recommendedName>
        <fullName evidence="4">Right handed beta helix domain-containing protein</fullName>
    </recommendedName>
</protein>
<dbReference type="EMBL" id="JAGTTN010000001">
    <property type="protein sequence ID" value="MCC2031581.1"/>
    <property type="molecule type" value="Genomic_DNA"/>
</dbReference>
<dbReference type="GO" id="GO:0005975">
    <property type="term" value="P:carbohydrate metabolic process"/>
    <property type="evidence" value="ECO:0007669"/>
    <property type="project" value="UniProtKB-ARBA"/>
</dbReference>
<dbReference type="InterPro" id="IPR011050">
    <property type="entry name" value="Pectin_lyase_fold/virulence"/>
</dbReference>
<evidence type="ECO:0000256" key="1">
    <source>
        <dbReference type="SAM" id="SignalP"/>
    </source>
</evidence>
<dbReference type="Proteomes" id="UP001139354">
    <property type="component" value="Unassembled WGS sequence"/>
</dbReference>
<gene>
    <name evidence="2" type="ORF">KEC57_05210</name>
</gene>
<evidence type="ECO:0000313" key="2">
    <source>
        <dbReference type="EMBL" id="MCC2031581.1"/>
    </source>
</evidence>
<evidence type="ECO:0008006" key="4">
    <source>
        <dbReference type="Google" id="ProtNLM"/>
    </source>
</evidence>
<dbReference type="InterPro" id="IPR006626">
    <property type="entry name" value="PbH1"/>
</dbReference>
<feature type="chain" id="PRO_5040978115" description="Right handed beta helix domain-containing protein" evidence="1">
    <location>
        <begin position="34"/>
        <end position="1270"/>
    </location>
</feature>
<name>A0A9X1LTT1_9MICO</name>
<keyword evidence="1" id="KW-0732">Signal</keyword>
<dbReference type="InterPro" id="IPR012334">
    <property type="entry name" value="Pectin_lyas_fold"/>
</dbReference>
<dbReference type="Gene3D" id="2.160.20.10">
    <property type="entry name" value="Single-stranded right-handed beta-helix, Pectin lyase-like"/>
    <property type="match status" value="1"/>
</dbReference>
<sequence>MRSSPKSPLAAISAAVIAGLLLGGLAVTPPAVAADSSYYVDNRTSADCSDTGPGTSPDAPWCTFAPAAALTLGPGESLLLARGAAWSEQLSVGLHGSATQPATIGAYGTGDDPRILDNSTGIGINLTDPNHAVVTGLEIGEEPAAGERKLAYGLMATFTTVGNEDFTLTGLNVHDTWQIGMLVRSTATQSVAQTALTGLTFSDIRTTGNAQGIAITGQGTITDLPANPTPETDISKVFRDVLVDRYYSIDDDANQELDRVSELGVPCVALTIQVSSDVVVRNSVLDNAAACRTAVGTTALFLGVVDDVLLANNVIVNTPNTMNPDMVAIDFEARTSDVTLAGNYFADNYGGAVEYLAIHGSNDYSLGHLTTGNVFVRNGRTHLIPNPGGGAISQLGNGPIVEATITDNLSYEPFGFLSAHAGGSLSGFTSSNNIPVDTAEDLFPALAQFGGDAWGYQSGAGATWTDLSYDADSATYTGAGTTIDRFTLTPSTATGAGLTWTAPVDGVVSLRGYPLAYEGTAAVAVTHNGATVTAADVGTSGVAVTTDGLTVAAGDVLRFSVAPGAGTVSWAPSIAYTSKSATTDAAGQWTFSVADDAQGWSSDAPATIARGYAALTTTAATTTLDSPAGLALSPAGSAVRLSYNNGTAATSGRVYFTTSASQSFTEARSVEFEVNPRSVTGILEGFQSVVVPLSDNAEWSGSVDRVRIVLDSEPGAFLIDSVELITPAAAGWEFDTSDGWIANGDVRCSSPGTPSAAPAIDVDNTAGDFTSHADINWNFSRMQQFTVSTPRLAQIDFWALKTGDPQGCLYFRVVKITDPAAHTGTLLFTGAVPASAVTESGGFVSIYPGLSDLDTGATYALQIFNPYAIPGAGTYGVAFSDDPAKPAASFGELYSPDSRGTWAGPETNRSLKFRTYTASSIAPQDTTAGFSPVTVSDGVVQGSGGYEPALLSPDDLGLDASQTRYIHLRMSNPDGRSTGYLLFTTEAEPEFDQPGDGWPVPNEAGYKGIAFSLEPGAELHEYVLDMSTIPGWTGTIEQILLEPATRWSYRIADLNQTWAGKIDYVRFAPDGLGVPVEPEAPEPDTHKPTATLVSPTTAGPYSALQVQVDASDDQGLKRIVANVYKDGVLVKSTQSAIADGATTGSHTATVALADGGYTVKYNAQDLAGNISATGTFAFTIDANAPTATVKDGAAFTVKTGDTYDVVSFKLYDASKVDKVTINGEVKDLTNNTWSDVNYIKPGVFGAVSGQNTLVVYDVAGNTRTVAFTLN</sequence>
<accession>A0A9X1LTT1</accession>
<feature type="signal peptide" evidence="1">
    <location>
        <begin position="1"/>
        <end position="33"/>
    </location>
</feature>
<comment type="caution">
    <text evidence="2">The sequence shown here is derived from an EMBL/GenBank/DDBJ whole genome shotgun (WGS) entry which is preliminary data.</text>
</comment>
<keyword evidence="3" id="KW-1185">Reference proteome</keyword>
<dbReference type="AlphaFoldDB" id="A0A9X1LTT1"/>
<organism evidence="2 3">
    <name type="scientific">Microbacterium allomyrinae</name>
    <dbReference type="NCBI Taxonomy" id="2830666"/>
    <lineage>
        <taxon>Bacteria</taxon>
        <taxon>Bacillati</taxon>
        <taxon>Actinomycetota</taxon>
        <taxon>Actinomycetes</taxon>
        <taxon>Micrococcales</taxon>
        <taxon>Microbacteriaceae</taxon>
        <taxon>Microbacterium</taxon>
    </lineage>
</organism>
<dbReference type="InterPro" id="IPR013783">
    <property type="entry name" value="Ig-like_fold"/>
</dbReference>
<reference evidence="2" key="1">
    <citation type="submission" date="2021-04" db="EMBL/GenBank/DDBJ databases">
        <title>Microbacterium tenobrionis sp. nov. and Microbacterium allomyrinae sp. nov., isolated from larvae of Tenobrio molitor and Allomyrina dichotoma, respectively.</title>
        <authorList>
            <person name="Lee S.D."/>
        </authorList>
    </citation>
    <scope>NUCLEOTIDE SEQUENCE</scope>
    <source>
        <strain evidence="2">BWT-G7</strain>
    </source>
</reference>
<proteinExistence type="predicted"/>
<evidence type="ECO:0000313" key="3">
    <source>
        <dbReference type="Proteomes" id="UP001139354"/>
    </source>
</evidence>
<dbReference type="Gene3D" id="2.60.40.10">
    <property type="entry name" value="Immunoglobulins"/>
    <property type="match status" value="1"/>
</dbReference>
<dbReference type="SMART" id="SM00710">
    <property type="entry name" value="PbH1"/>
    <property type="match status" value="5"/>
</dbReference>
<dbReference type="SUPFAM" id="SSF51126">
    <property type="entry name" value="Pectin lyase-like"/>
    <property type="match status" value="1"/>
</dbReference>